<dbReference type="KEGG" id="prf:PeribacterA2_1101"/>
<accession>A0A0S1SR62</accession>
<dbReference type="PANTHER" id="PTHR21666:SF270">
    <property type="entry name" value="MUREIN HYDROLASE ACTIVATOR ENVC"/>
    <property type="match status" value="1"/>
</dbReference>
<sequence>MSQESVIRWLSLRVRIVCAAAFVVASFAPPYAPKAVFAFQEIESIDQQFLLVEEGFLMKSSSLTQQGGRRAYSEAIAHKVKEGESLERLTQRYQISKETIIWANHLKEGATIHPGDELVILPVDGVLHAVKAGQTLLGIAELYDIPAETIAQQNKIKGSFLMAGQELIVPGGKPIVSKPTVVAVAPSSKAPVKTGNGRTPPPTKPMEEVTTAPTSGVLQKPCSGKCFITQYFNPSHYALDLQEKGGGAVYAAEAGTVIRAEYGWNGGYGNVIEVDHGNDLITLYAHNKELLAKVGDQVQRGQLIAAMGNTGLVYGSTGIHIHFEVRVKGVKKNPMLYIEE</sequence>
<evidence type="ECO:0000313" key="3">
    <source>
        <dbReference type="EMBL" id="ALM13762.1"/>
    </source>
</evidence>
<dbReference type="Gene3D" id="3.10.350.10">
    <property type="entry name" value="LysM domain"/>
    <property type="match status" value="2"/>
</dbReference>
<dbReference type="SUPFAM" id="SSF51261">
    <property type="entry name" value="Duplicated hybrid motif"/>
    <property type="match status" value="1"/>
</dbReference>
<dbReference type="SMART" id="SM00257">
    <property type="entry name" value="LysM"/>
    <property type="match status" value="2"/>
</dbReference>
<name>A0A0S1SMY3_9BACT</name>
<organism evidence="3 4">
    <name type="scientific">Candidatus Peribacter riflensis</name>
    <dbReference type="NCBI Taxonomy" id="1735162"/>
    <lineage>
        <taxon>Bacteria</taxon>
        <taxon>Candidatus Peregrinibacteriota</taxon>
        <taxon>Candidatus Peribacteria</taxon>
        <taxon>Candidatus Peribacterales</taxon>
        <taxon>Candidatus Peribacteraceae</taxon>
        <taxon>Candidatus Peribacter</taxon>
    </lineage>
</organism>
<dbReference type="EMBL" id="CP013065">
    <property type="protein sequence ID" value="ALM13762.1"/>
    <property type="molecule type" value="Genomic_DNA"/>
</dbReference>
<reference evidence="4" key="1">
    <citation type="submission" date="2015-10" db="EMBL/GenBank/DDBJ databases">
        <title>Analysis of five complete genome sequences for members of the class Peribacteria in the recently recognized Peregrinibacteria bacterial phylum.</title>
        <authorList>
            <person name="Anantharaman K."/>
            <person name="Brown C.T."/>
            <person name="Burstein D."/>
            <person name="Castelle C.J."/>
            <person name="Probst A.J."/>
            <person name="Thomas B.C."/>
            <person name="Williams K.H."/>
            <person name="Banfield J.F."/>
        </authorList>
    </citation>
    <scope>NUCLEOTIDE SEQUENCE [LARGE SCALE GENOMIC DNA]</scope>
</reference>
<accession>A0A0S1SMM7</accession>
<dbReference type="Pfam" id="PF01476">
    <property type="entry name" value="LysM"/>
    <property type="match status" value="2"/>
</dbReference>
<dbReference type="SUPFAM" id="SSF54106">
    <property type="entry name" value="LysM domain"/>
    <property type="match status" value="1"/>
</dbReference>
<dbReference type="PANTHER" id="PTHR21666">
    <property type="entry name" value="PEPTIDASE-RELATED"/>
    <property type="match status" value="1"/>
</dbReference>
<dbReference type="InterPro" id="IPR036779">
    <property type="entry name" value="LysM_dom_sf"/>
</dbReference>
<evidence type="ECO:0000313" key="4">
    <source>
        <dbReference type="Proteomes" id="UP000069135"/>
    </source>
</evidence>
<evidence type="ECO:0000256" key="1">
    <source>
        <dbReference type="SAM" id="MobiDB-lite"/>
    </source>
</evidence>
<dbReference type="AlphaFoldDB" id="A0A0S1SMY3"/>
<feature type="region of interest" description="Disordered" evidence="1">
    <location>
        <begin position="187"/>
        <end position="209"/>
    </location>
</feature>
<proteinExistence type="predicted"/>
<dbReference type="CDD" id="cd12797">
    <property type="entry name" value="M23_peptidase"/>
    <property type="match status" value="1"/>
</dbReference>
<dbReference type="CDD" id="cd00118">
    <property type="entry name" value="LysM"/>
    <property type="match status" value="1"/>
</dbReference>
<accession>A0A0S1SWF1</accession>
<protein>
    <submittedName>
        <fullName evidence="3">Peptidase M23 family protein</fullName>
    </submittedName>
</protein>
<reference evidence="3 4" key="2">
    <citation type="journal article" date="2016" name="PeerJ">
        <title>Analysis of five complete genome sequences for members of the class Peribacteria in the recently recognized Peregrinibacteria bacterial phylum.</title>
        <authorList>
            <person name="Anantharaman K."/>
            <person name="Brown C.T."/>
            <person name="Burstein D."/>
            <person name="Castelle C.J."/>
            <person name="Probst A.J."/>
            <person name="Thomas B.C."/>
            <person name="Williams K.H."/>
            <person name="Banfield J.F."/>
        </authorList>
    </citation>
    <scope>NUCLEOTIDE SEQUENCE [LARGE SCALE GENOMIC DNA]</scope>
    <source>
        <strain evidence="3">RIFOXYD1_FULL_PER-ii_59_16</strain>
    </source>
</reference>
<accession>A0A0S1SIX6</accession>
<dbReference type="InterPro" id="IPR011055">
    <property type="entry name" value="Dup_hybrid_motif"/>
</dbReference>
<dbReference type="InterPro" id="IPR018392">
    <property type="entry name" value="LysM"/>
</dbReference>
<gene>
    <name evidence="3" type="ORF">PeribacterD1_1101</name>
</gene>
<dbReference type="PROSITE" id="PS51782">
    <property type="entry name" value="LYSM"/>
    <property type="match status" value="2"/>
</dbReference>
<dbReference type="GO" id="GO:0004222">
    <property type="term" value="F:metalloendopeptidase activity"/>
    <property type="evidence" value="ECO:0007669"/>
    <property type="project" value="TreeGrafter"/>
</dbReference>
<evidence type="ECO:0000259" key="2">
    <source>
        <dbReference type="PROSITE" id="PS51782"/>
    </source>
</evidence>
<dbReference type="STRING" id="1735162.PeribacterB2_1103"/>
<dbReference type="Gene3D" id="2.70.70.10">
    <property type="entry name" value="Glucose Permease (Domain IIA)"/>
    <property type="match status" value="1"/>
</dbReference>
<dbReference type="Pfam" id="PF01551">
    <property type="entry name" value="Peptidase_M23"/>
    <property type="match status" value="1"/>
</dbReference>
<dbReference type="InterPro" id="IPR050570">
    <property type="entry name" value="Cell_wall_metabolism_enzyme"/>
</dbReference>
<accession>A0A0S1SMY3</accession>
<dbReference type="Proteomes" id="UP000069135">
    <property type="component" value="Chromosome"/>
</dbReference>
<feature type="domain" description="LysM" evidence="2">
    <location>
        <begin position="126"/>
        <end position="169"/>
    </location>
</feature>
<dbReference type="InterPro" id="IPR016047">
    <property type="entry name" value="M23ase_b-sheet_dom"/>
</dbReference>
<feature type="domain" description="LysM" evidence="2">
    <location>
        <begin position="76"/>
        <end position="120"/>
    </location>
</feature>